<feature type="region of interest" description="Disordered" evidence="1">
    <location>
        <begin position="67"/>
        <end position="104"/>
    </location>
</feature>
<sequence>MGTALSIQTLLKLEENEDGMKCPQSVGENADQKFELSHQQLVQLSTLQNQQNLINNQNLLFGLPTSSTPSITSSLSSSSTSPPNFPVRTTPSNIQKSPSNTPSLTKYSTAALLQNQQQQKEGKLSPAHGSEAPQQAINNLNFEMTQQQNLPFDPQILARLETYVGAGVNIQMLYHSKELVELSRTPPKLALGKIFEPRYSRLKIEKP</sequence>
<protein>
    <submittedName>
        <fullName evidence="2">Uncharacterized protein</fullName>
    </submittedName>
</protein>
<evidence type="ECO:0000256" key="1">
    <source>
        <dbReference type="SAM" id="MobiDB-lite"/>
    </source>
</evidence>
<feature type="compositionally biased region" description="Polar residues" evidence="1">
    <location>
        <begin position="87"/>
        <end position="104"/>
    </location>
</feature>
<organism evidence="2 3">
    <name type="scientific">Meloidogyne enterolobii</name>
    <name type="common">Root-knot nematode worm</name>
    <name type="synonym">Meloidogyne mayaguensis</name>
    <dbReference type="NCBI Taxonomy" id="390850"/>
    <lineage>
        <taxon>Eukaryota</taxon>
        <taxon>Metazoa</taxon>
        <taxon>Ecdysozoa</taxon>
        <taxon>Nematoda</taxon>
        <taxon>Chromadorea</taxon>
        <taxon>Rhabditida</taxon>
        <taxon>Tylenchina</taxon>
        <taxon>Tylenchomorpha</taxon>
        <taxon>Tylenchoidea</taxon>
        <taxon>Meloidogynidae</taxon>
        <taxon>Meloidogyninae</taxon>
        <taxon>Meloidogyne</taxon>
    </lineage>
</organism>
<name>A0A6V7UI08_MELEN</name>
<proteinExistence type="predicted"/>
<evidence type="ECO:0000313" key="3">
    <source>
        <dbReference type="Proteomes" id="UP000580250"/>
    </source>
</evidence>
<feature type="compositionally biased region" description="Low complexity" evidence="1">
    <location>
        <begin position="67"/>
        <end position="82"/>
    </location>
</feature>
<comment type="caution">
    <text evidence="2">The sequence shown here is derived from an EMBL/GenBank/DDBJ whole genome shotgun (WGS) entry which is preliminary data.</text>
</comment>
<evidence type="ECO:0000313" key="2">
    <source>
        <dbReference type="EMBL" id="CAD2157322.1"/>
    </source>
</evidence>
<reference evidence="2 3" key="1">
    <citation type="submission" date="2020-08" db="EMBL/GenBank/DDBJ databases">
        <authorList>
            <person name="Koutsovoulos G."/>
            <person name="Danchin GJ E."/>
        </authorList>
    </citation>
    <scope>NUCLEOTIDE SEQUENCE [LARGE SCALE GENOMIC DNA]</scope>
</reference>
<dbReference type="EMBL" id="CAJEWN010000065">
    <property type="protein sequence ID" value="CAD2157322.1"/>
    <property type="molecule type" value="Genomic_DNA"/>
</dbReference>
<dbReference type="AlphaFoldDB" id="A0A6V7UI08"/>
<dbReference type="Proteomes" id="UP000580250">
    <property type="component" value="Unassembled WGS sequence"/>
</dbReference>
<gene>
    <name evidence="2" type="ORF">MENT_LOCUS12585</name>
</gene>
<accession>A0A6V7UI08</accession>